<organism evidence="10 11">
    <name type="scientific">Desulfurobacterium atlanticum</name>
    <dbReference type="NCBI Taxonomy" id="240169"/>
    <lineage>
        <taxon>Bacteria</taxon>
        <taxon>Pseudomonadati</taxon>
        <taxon>Aquificota</taxon>
        <taxon>Aquificia</taxon>
        <taxon>Desulfurobacteriales</taxon>
        <taxon>Desulfurobacteriaceae</taxon>
        <taxon>Desulfurobacterium</taxon>
    </lineage>
</organism>
<evidence type="ECO:0000256" key="6">
    <source>
        <dbReference type="ARBA" id="ARBA00022801"/>
    </source>
</evidence>
<feature type="binding site" evidence="9">
    <location>
        <position position="8"/>
    </location>
    <ligand>
        <name>Mg(2+)</name>
        <dbReference type="ChEBI" id="CHEBI:18420"/>
        <note>catalytic</note>
    </ligand>
</feature>
<keyword evidence="11" id="KW-1185">Reference proteome</keyword>
<dbReference type="NCBIfam" id="TIGR01573">
    <property type="entry name" value="cas2"/>
    <property type="match status" value="1"/>
</dbReference>
<dbReference type="CDD" id="cd09725">
    <property type="entry name" value="Cas2_I_II_III"/>
    <property type="match status" value="1"/>
</dbReference>
<evidence type="ECO:0000313" key="11">
    <source>
        <dbReference type="Proteomes" id="UP000198405"/>
    </source>
</evidence>
<keyword evidence="5 9" id="KW-0255">Endonuclease</keyword>
<dbReference type="EMBL" id="FZOB01000002">
    <property type="protein sequence ID" value="SNR65918.1"/>
    <property type="molecule type" value="Genomic_DNA"/>
</dbReference>
<accession>A0A238Y530</accession>
<comment type="similarity">
    <text evidence="2 9">Belongs to the CRISPR-associated endoribonuclease Cas2 protein family.</text>
</comment>
<evidence type="ECO:0000256" key="5">
    <source>
        <dbReference type="ARBA" id="ARBA00022759"/>
    </source>
</evidence>
<dbReference type="PANTHER" id="PTHR34405:SF3">
    <property type="entry name" value="CRISPR-ASSOCIATED ENDORIBONUCLEASE CAS2 3"/>
    <property type="match status" value="1"/>
</dbReference>
<evidence type="ECO:0000256" key="2">
    <source>
        <dbReference type="ARBA" id="ARBA00009959"/>
    </source>
</evidence>
<keyword evidence="6 9" id="KW-0378">Hydrolase</keyword>
<dbReference type="SUPFAM" id="SSF143430">
    <property type="entry name" value="TTP0101/SSO1404-like"/>
    <property type="match status" value="1"/>
</dbReference>
<evidence type="ECO:0000256" key="8">
    <source>
        <dbReference type="ARBA" id="ARBA00023118"/>
    </source>
</evidence>
<dbReference type="AlphaFoldDB" id="A0A238Y530"/>
<dbReference type="GO" id="GO:0043571">
    <property type="term" value="P:maintenance of CRISPR repeat elements"/>
    <property type="evidence" value="ECO:0007669"/>
    <property type="project" value="UniProtKB-UniRule"/>
</dbReference>
<evidence type="ECO:0000256" key="1">
    <source>
        <dbReference type="ARBA" id="ARBA00001946"/>
    </source>
</evidence>
<gene>
    <name evidence="9" type="primary">cas2</name>
    <name evidence="10" type="ORF">SAMN06265340_102101</name>
</gene>
<dbReference type="HAMAP" id="MF_01471">
    <property type="entry name" value="Cas2"/>
    <property type="match status" value="1"/>
</dbReference>
<dbReference type="RefSeq" id="WP_089322454.1">
    <property type="nucleotide sequence ID" value="NZ_FZOB01000002.1"/>
</dbReference>
<name>A0A238Y530_9BACT</name>
<reference evidence="11" key="1">
    <citation type="submission" date="2017-06" db="EMBL/GenBank/DDBJ databases">
        <authorList>
            <person name="Varghese N."/>
            <person name="Submissions S."/>
        </authorList>
    </citation>
    <scope>NUCLEOTIDE SEQUENCE [LARGE SCALE GENOMIC DNA]</scope>
    <source>
        <strain evidence="11">DSM 15668</strain>
    </source>
</reference>
<evidence type="ECO:0000256" key="3">
    <source>
        <dbReference type="ARBA" id="ARBA00022722"/>
    </source>
</evidence>
<proteinExistence type="inferred from homology"/>
<dbReference type="GO" id="GO:0004521">
    <property type="term" value="F:RNA endonuclease activity"/>
    <property type="evidence" value="ECO:0007669"/>
    <property type="project" value="InterPro"/>
</dbReference>
<keyword evidence="4 9" id="KW-0479">Metal-binding</keyword>
<evidence type="ECO:0000256" key="4">
    <source>
        <dbReference type="ARBA" id="ARBA00022723"/>
    </source>
</evidence>
<keyword evidence="7 9" id="KW-0460">Magnesium</keyword>
<dbReference type="GO" id="GO:0016787">
    <property type="term" value="F:hydrolase activity"/>
    <property type="evidence" value="ECO:0007669"/>
    <property type="project" value="UniProtKB-KW"/>
</dbReference>
<dbReference type="Pfam" id="PF09827">
    <property type="entry name" value="CRISPR_Cas2"/>
    <property type="match status" value="1"/>
</dbReference>
<dbReference type="PANTHER" id="PTHR34405">
    <property type="entry name" value="CRISPR-ASSOCIATED ENDORIBONUCLEASE CAS2"/>
    <property type="match status" value="1"/>
</dbReference>
<dbReference type="GO" id="GO:0051607">
    <property type="term" value="P:defense response to virus"/>
    <property type="evidence" value="ECO:0007669"/>
    <property type="project" value="UniProtKB-UniRule"/>
</dbReference>
<evidence type="ECO:0000256" key="7">
    <source>
        <dbReference type="ARBA" id="ARBA00022842"/>
    </source>
</evidence>
<evidence type="ECO:0000313" key="10">
    <source>
        <dbReference type="EMBL" id="SNR65918.1"/>
    </source>
</evidence>
<dbReference type="InterPro" id="IPR019199">
    <property type="entry name" value="Virulence_VapD/CRISPR_Cas2"/>
</dbReference>
<dbReference type="GO" id="GO:0046872">
    <property type="term" value="F:metal ion binding"/>
    <property type="evidence" value="ECO:0007669"/>
    <property type="project" value="UniProtKB-UniRule"/>
</dbReference>
<comment type="cofactor">
    <cofactor evidence="1 9">
        <name>Mg(2+)</name>
        <dbReference type="ChEBI" id="CHEBI:18420"/>
    </cofactor>
</comment>
<protein>
    <recommendedName>
        <fullName evidence="9">CRISPR-associated endoribonuclease Cas2</fullName>
        <ecNumber evidence="9">3.1.-.-</ecNumber>
    </recommendedName>
</protein>
<dbReference type="InterPro" id="IPR021127">
    <property type="entry name" value="CRISPR_associated_Cas2"/>
</dbReference>
<comment type="function">
    <text evidence="9">CRISPR (clustered regularly interspaced short palindromic repeat), is an adaptive immune system that provides protection against mobile genetic elements (viruses, transposable elements and conjugative plasmids). CRISPR clusters contain sequences complementary to antecedent mobile elements and target invading nucleic acids. CRISPR clusters are transcribed and processed into CRISPR RNA (crRNA). Functions as a ssRNA-specific endoribonuclease. Involved in the integration of spacer DNA into the CRISPR cassette.</text>
</comment>
<dbReference type="Gene3D" id="3.30.70.240">
    <property type="match status" value="1"/>
</dbReference>
<dbReference type="Proteomes" id="UP000198405">
    <property type="component" value="Unassembled WGS sequence"/>
</dbReference>
<comment type="subunit">
    <text evidence="9">Homodimer, forms a heterotetramer with a Cas1 homodimer.</text>
</comment>
<dbReference type="OrthoDB" id="9798176at2"/>
<evidence type="ECO:0000256" key="9">
    <source>
        <dbReference type="HAMAP-Rule" id="MF_01471"/>
    </source>
</evidence>
<keyword evidence="3 9" id="KW-0540">Nuclease</keyword>
<keyword evidence="8 9" id="KW-0051">Antiviral defense</keyword>
<sequence>MRYLIVYDISNDRARNKISTKLKKYGKRIQYSAFEIEIASKEIERLINEMEKLIDNTTDSIFLFPLSSYLIQCIIKLGKVDENEVAL</sequence>
<dbReference type="EC" id="3.1.-.-" evidence="9"/>